<dbReference type="AlphaFoldDB" id="A0A0D1J0R3"/>
<dbReference type="Proteomes" id="UP000032221">
    <property type="component" value="Unassembled WGS sequence"/>
</dbReference>
<evidence type="ECO:0000313" key="3">
    <source>
        <dbReference type="Proteomes" id="UP000032221"/>
    </source>
</evidence>
<keyword evidence="1" id="KW-0472">Membrane</keyword>
<dbReference type="InterPro" id="IPR021218">
    <property type="entry name" value="DUF2784"/>
</dbReference>
<name>A0A0D1J0R3_9MYCO</name>
<reference evidence="2 3" key="1">
    <citation type="submission" date="2015-01" db="EMBL/GenBank/DDBJ databases">
        <title>Genome sequence of Mycobacterium llatzerense and Mycobacterium immunogenum recovered from brain abscess.</title>
        <authorList>
            <person name="Greninger A.L."/>
            <person name="Langelier C."/>
            <person name="Cunningham G."/>
            <person name="Chiu C.Y."/>
            <person name="Miller S."/>
        </authorList>
    </citation>
    <scope>NUCLEOTIDE SEQUENCE [LARGE SCALE GENOMIC DNA]</scope>
    <source>
        <strain evidence="2 3">CLUC14</strain>
    </source>
</reference>
<dbReference type="PATRIC" id="fig|280871.6.peg.4334"/>
<accession>A0A0D1J0R3</accession>
<feature type="transmembrane region" description="Helical" evidence="1">
    <location>
        <begin position="6"/>
        <end position="24"/>
    </location>
</feature>
<sequence length="118" mass="13272">MLVVVAVVAVHFSFIAFMVFGGFLTWRRPWVIWLHVPAVLWGIGSTAWGVDCPMTDVERWARPRAGLAQLPPDGFIAHYITGVLYPASATNVVRVLAVVVVLVAWVGWFRRRRVSRTQ</sequence>
<gene>
    <name evidence="2" type="ORF">TL10_20930</name>
</gene>
<organism evidence="2 3">
    <name type="scientific">Mycolicibacterium llatzerense</name>
    <dbReference type="NCBI Taxonomy" id="280871"/>
    <lineage>
        <taxon>Bacteria</taxon>
        <taxon>Bacillati</taxon>
        <taxon>Actinomycetota</taxon>
        <taxon>Actinomycetes</taxon>
        <taxon>Mycobacteriales</taxon>
        <taxon>Mycobacteriaceae</taxon>
        <taxon>Mycolicibacterium</taxon>
    </lineage>
</organism>
<protein>
    <submittedName>
        <fullName evidence="2">Membrane protein</fullName>
    </submittedName>
</protein>
<comment type="caution">
    <text evidence="2">The sequence shown here is derived from an EMBL/GenBank/DDBJ whole genome shotgun (WGS) entry which is preliminary data.</text>
</comment>
<evidence type="ECO:0000313" key="2">
    <source>
        <dbReference type="EMBL" id="KIU15113.1"/>
    </source>
</evidence>
<keyword evidence="1" id="KW-1133">Transmembrane helix</keyword>
<proteinExistence type="predicted"/>
<feature type="transmembrane region" description="Helical" evidence="1">
    <location>
        <begin position="92"/>
        <end position="109"/>
    </location>
</feature>
<dbReference type="STRING" id="280871.TL10_20930"/>
<feature type="transmembrane region" description="Helical" evidence="1">
    <location>
        <begin position="31"/>
        <end position="50"/>
    </location>
</feature>
<evidence type="ECO:0000256" key="1">
    <source>
        <dbReference type="SAM" id="Phobius"/>
    </source>
</evidence>
<dbReference type="EMBL" id="JXST01000032">
    <property type="protein sequence ID" value="KIU15113.1"/>
    <property type="molecule type" value="Genomic_DNA"/>
</dbReference>
<keyword evidence="3" id="KW-1185">Reference proteome</keyword>
<dbReference type="Pfam" id="PF10861">
    <property type="entry name" value="DUF2784"/>
    <property type="match status" value="1"/>
</dbReference>
<keyword evidence="1" id="KW-0812">Transmembrane</keyword>